<proteinExistence type="predicted"/>
<sequence length="81" mass="9770">MNKHFENISTLEELRKLYKELLKLHHPDNGGNVSEMQEINSEYDRMFKKEHEARIRADVEKFWKAEHARRINEGMNMRDVG</sequence>
<organism evidence="3 4">
    <name type="scientific">Eubacterium plexicaudatum ASF492</name>
    <dbReference type="NCBI Taxonomy" id="1235802"/>
    <lineage>
        <taxon>Bacteria</taxon>
        <taxon>Bacillati</taxon>
        <taxon>Bacillota</taxon>
        <taxon>Clostridia</taxon>
        <taxon>Eubacteriales</taxon>
        <taxon>Eubacteriaceae</taxon>
        <taxon>Eubacterium</taxon>
    </lineage>
</organism>
<evidence type="ECO:0000259" key="2">
    <source>
        <dbReference type="PROSITE" id="PS50076"/>
    </source>
</evidence>
<keyword evidence="1" id="KW-0235">DNA replication</keyword>
<evidence type="ECO:0000313" key="4">
    <source>
        <dbReference type="Proteomes" id="UP000012589"/>
    </source>
</evidence>
<keyword evidence="4" id="KW-1185">Reference proteome</keyword>
<dbReference type="GO" id="GO:0006260">
    <property type="term" value="P:DNA replication"/>
    <property type="evidence" value="ECO:0007669"/>
    <property type="project" value="UniProtKB-KW"/>
</dbReference>
<accession>N1ZSX1</accession>
<evidence type="ECO:0000256" key="1">
    <source>
        <dbReference type="ARBA" id="ARBA00022705"/>
    </source>
</evidence>
<reference evidence="3 4" key="1">
    <citation type="journal article" date="2014" name="Genome Announc.">
        <title>Draft genome sequences of the altered schaedler flora, a defined bacterial community from gnotobiotic mice.</title>
        <authorList>
            <person name="Wannemuehler M.J."/>
            <person name="Overstreet A.M."/>
            <person name="Ward D.V."/>
            <person name="Phillips G.J."/>
        </authorList>
    </citation>
    <scope>NUCLEOTIDE SEQUENCE [LARGE SCALE GENOMIC DNA]</scope>
    <source>
        <strain evidence="3 4">ASF492</strain>
    </source>
</reference>
<dbReference type="PROSITE" id="PS50076">
    <property type="entry name" value="DNAJ_2"/>
    <property type="match status" value="1"/>
</dbReference>
<feature type="domain" description="J" evidence="2">
    <location>
        <begin position="1"/>
        <end position="63"/>
    </location>
</feature>
<evidence type="ECO:0000313" key="3">
    <source>
        <dbReference type="EMBL" id="EMZ20147.1"/>
    </source>
</evidence>
<protein>
    <recommendedName>
        <fullName evidence="2">J domain-containing protein</fullName>
    </recommendedName>
</protein>
<dbReference type="InterPro" id="IPR036869">
    <property type="entry name" value="J_dom_sf"/>
</dbReference>
<dbReference type="EMBL" id="AQFT01000149">
    <property type="protein sequence ID" value="EMZ20147.1"/>
    <property type="molecule type" value="Genomic_DNA"/>
</dbReference>
<dbReference type="Proteomes" id="UP000012589">
    <property type="component" value="Unassembled WGS sequence"/>
</dbReference>
<dbReference type="Gene3D" id="1.10.287.110">
    <property type="entry name" value="DnaJ domain"/>
    <property type="match status" value="1"/>
</dbReference>
<dbReference type="AlphaFoldDB" id="N1ZSX1"/>
<comment type="caution">
    <text evidence="3">The sequence shown here is derived from an EMBL/GenBank/DDBJ whole genome shotgun (WGS) entry which is preliminary data.</text>
</comment>
<dbReference type="HOGENOM" id="CLU_2568743_0_0_9"/>
<dbReference type="InterPro" id="IPR001623">
    <property type="entry name" value="DnaJ_domain"/>
</dbReference>
<dbReference type="SUPFAM" id="SSF46565">
    <property type="entry name" value="Chaperone J-domain"/>
    <property type="match status" value="1"/>
</dbReference>
<name>N1ZSX1_9FIRM</name>
<gene>
    <name evidence="3" type="ORF">C823_05135</name>
</gene>
<dbReference type="PATRIC" id="fig|1235802.3.peg.5418"/>